<comment type="similarity">
    <text evidence="1">Belongs to the bacterial solute-binding protein 1 family.</text>
</comment>
<dbReference type="GO" id="GO:0055085">
    <property type="term" value="P:transmembrane transport"/>
    <property type="evidence" value="ECO:0007669"/>
    <property type="project" value="InterPro"/>
</dbReference>
<name>A0A4T2BZ14_9MICO</name>
<evidence type="ECO:0000256" key="4">
    <source>
        <dbReference type="SAM" id="SignalP"/>
    </source>
</evidence>
<keyword evidence="2" id="KW-0813">Transport</keyword>
<dbReference type="SUPFAM" id="SSF53850">
    <property type="entry name" value="Periplasmic binding protein-like II"/>
    <property type="match status" value="1"/>
</dbReference>
<protein>
    <submittedName>
        <fullName evidence="5">Carbohydrate ABC transporter substrate-binding protein</fullName>
    </submittedName>
</protein>
<dbReference type="Pfam" id="PF01547">
    <property type="entry name" value="SBP_bac_1"/>
    <property type="match status" value="1"/>
</dbReference>
<evidence type="ECO:0000313" key="6">
    <source>
        <dbReference type="Proteomes" id="UP000306192"/>
    </source>
</evidence>
<dbReference type="RefSeq" id="WP_136642107.1">
    <property type="nucleotide sequence ID" value="NZ_QYRT01000015.1"/>
</dbReference>
<evidence type="ECO:0000256" key="2">
    <source>
        <dbReference type="ARBA" id="ARBA00022448"/>
    </source>
</evidence>
<dbReference type="InterPro" id="IPR006061">
    <property type="entry name" value="SBP_1_CS"/>
</dbReference>
<dbReference type="InterPro" id="IPR006059">
    <property type="entry name" value="SBP"/>
</dbReference>
<dbReference type="Gene3D" id="3.40.190.10">
    <property type="entry name" value="Periplasmic binding protein-like II"/>
    <property type="match status" value="1"/>
</dbReference>
<keyword evidence="3 4" id="KW-0732">Signal</keyword>
<dbReference type="OrthoDB" id="358201at2"/>
<evidence type="ECO:0000313" key="5">
    <source>
        <dbReference type="EMBL" id="TIH36639.1"/>
    </source>
</evidence>
<dbReference type="AlphaFoldDB" id="A0A4T2BZ14"/>
<evidence type="ECO:0000256" key="1">
    <source>
        <dbReference type="ARBA" id="ARBA00008520"/>
    </source>
</evidence>
<feature type="chain" id="PRO_5020382566" evidence="4">
    <location>
        <begin position="29"/>
        <end position="481"/>
    </location>
</feature>
<dbReference type="PANTHER" id="PTHR43649:SF12">
    <property type="entry name" value="DIACETYLCHITOBIOSE BINDING PROTEIN DASA"/>
    <property type="match status" value="1"/>
</dbReference>
<dbReference type="Proteomes" id="UP000306192">
    <property type="component" value="Unassembled WGS sequence"/>
</dbReference>
<keyword evidence="6" id="KW-1185">Reference proteome</keyword>
<accession>A0A4T2BZ14</accession>
<feature type="signal peptide" evidence="4">
    <location>
        <begin position="1"/>
        <end position="28"/>
    </location>
</feature>
<evidence type="ECO:0000256" key="3">
    <source>
        <dbReference type="ARBA" id="ARBA00022729"/>
    </source>
</evidence>
<organism evidence="5 6">
    <name type="scientific">Subtercola vilae</name>
    <dbReference type="NCBI Taxonomy" id="2056433"/>
    <lineage>
        <taxon>Bacteria</taxon>
        <taxon>Bacillati</taxon>
        <taxon>Actinomycetota</taxon>
        <taxon>Actinomycetes</taxon>
        <taxon>Micrococcales</taxon>
        <taxon>Microbacteriaceae</taxon>
        <taxon>Subtercola</taxon>
    </lineage>
</organism>
<comment type="caution">
    <text evidence="5">The sequence shown here is derived from an EMBL/GenBank/DDBJ whole genome shotgun (WGS) entry which is preliminary data.</text>
</comment>
<reference evidence="5 6" key="1">
    <citation type="journal article" date="2019" name="Microorganisms">
        <title>Systematic Affiliation and Genome Analysis of Subtercola vilae DB165(T) with Particular Emphasis on Cold Adaptation of an Isolate from a High-Altitude Cold Volcano Lake.</title>
        <authorList>
            <person name="Villalobos A.S."/>
            <person name="Wiese J."/>
            <person name="Imhoff J.F."/>
            <person name="Dorador C."/>
            <person name="Keller A."/>
            <person name="Hentschel U."/>
        </authorList>
    </citation>
    <scope>NUCLEOTIDE SEQUENCE [LARGE SCALE GENOMIC DNA]</scope>
    <source>
        <strain evidence="5 6">DB165</strain>
    </source>
</reference>
<dbReference type="PANTHER" id="PTHR43649">
    <property type="entry name" value="ARABINOSE-BINDING PROTEIN-RELATED"/>
    <property type="match status" value="1"/>
</dbReference>
<sequence>MKHRRFFTAAAATIVIGAVVAGSSGCSAQSSDAGGKVTITLAGPNQWNSDPSSFGPAWEDLVARFEKAEPTITVKTTVLPLAEFKQTLATQLAAATAPELIFAQTSHTPEQVTALDDYLAKPNPYVTGNTKWLDVFNQDYFGRNATAGRNVANSYEFIPLNLYIFGLYYNKDAFAKAGVSAVPETLGDLITACGKLKSAGFTPLAYDNSWIAQNSTVKPIMSMLLTKYFNKLNAFGADGKPGTSTQISKKDFSKAILTGEISPQNTPEIAAGLELAKKVVDSCATPNWSGVSPTGAAFTGGQEFLGGTAAMSFGANFSANNLAGVSWKWGTMPFPTVTKADSSLSTGEPARLGATIGGTSYMIPSYIKGAKLDAAIKFLQFVSSPNGAQPWLDATGGIPSLTDAKPAPGLEGLTSGDWALSPSVPDPQFIPRALSGQAVYTGFLTGSKSVDNQLSDMAEQWNDAAKEFAKDGAWTEDWATK</sequence>
<dbReference type="EMBL" id="QYRT01000015">
    <property type="protein sequence ID" value="TIH36639.1"/>
    <property type="molecule type" value="Genomic_DNA"/>
</dbReference>
<gene>
    <name evidence="5" type="ORF">D4765_09750</name>
</gene>
<proteinExistence type="inferred from homology"/>
<dbReference type="PROSITE" id="PS51257">
    <property type="entry name" value="PROKAR_LIPOPROTEIN"/>
    <property type="match status" value="1"/>
</dbReference>
<dbReference type="PROSITE" id="PS01037">
    <property type="entry name" value="SBP_BACTERIAL_1"/>
    <property type="match status" value="1"/>
</dbReference>
<dbReference type="InterPro" id="IPR050490">
    <property type="entry name" value="Bact_solute-bd_prot1"/>
</dbReference>